<dbReference type="Proteomes" id="UP000051862">
    <property type="component" value="Unassembled WGS sequence"/>
</dbReference>
<dbReference type="EMBL" id="CP015105">
    <property type="protein sequence ID" value="ASJ11778.1"/>
    <property type="molecule type" value="Genomic_DNA"/>
</dbReference>
<name>A0A0Q2XLB6_9EURY</name>
<dbReference type="PATRIC" id="fig|277988.4.peg.1747"/>
<evidence type="ECO:0000313" key="5">
    <source>
        <dbReference type="Proteomes" id="UP000051862"/>
    </source>
</evidence>
<proteinExistence type="predicted"/>
<keyword evidence="1" id="KW-0812">Transmembrane</keyword>
<protein>
    <submittedName>
        <fullName evidence="3">Uncharacterized protein</fullName>
    </submittedName>
</protein>
<dbReference type="AlphaFoldDB" id="A0A0Q2XLB6"/>
<organism evidence="3 5">
    <name type="scientific">Thermococcus thioreducens</name>
    <dbReference type="NCBI Taxonomy" id="277988"/>
    <lineage>
        <taxon>Archaea</taxon>
        <taxon>Methanobacteriati</taxon>
        <taxon>Methanobacteriota</taxon>
        <taxon>Thermococci</taxon>
        <taxon>Thermococcales</taxon>
        <taxon>Thermococcaceae</taxon>
        <taxon>Thermococcus</taxon>
    </lineage>
</organism>
<reference evidence="4 6" key="3">
    <citation type="submission" date="2016-10" db="EMBL/GenBank/DDBJ databases">
        <authorList>
            <person name="de Groot N.N."/>
        </authorList>
    </citation>
    <scope>NUCLEOTIDE SEQUENCE [LARGE SCALE GENOMIC DNA]</scope>
    <source>
        <strain evidence="4 6">OGL-20</strain>
    </source>
</reference>
<evidence type="ECO:0000313" key="6">
    <source>
        <dbReference type="Proteomes" id="UP000182125"/>
    </source>
</evidence>
<dbReference type="GeneID" id="33333202"/>
<evidence type="ECO:0000313" key="4">
    <source>
        <dbReference type="EMBL" id="SEW14000.1"/>
    </source>
</evidence>
<reference evidence="2 7" key="2">
    <citation type="submission" date="2016-04" db="EMBL/GenBank/DDBJ databases">
        <title>Complete genome sequence of Thermococcus thioreducens type strain OGL-20P.</title>
        <authorList>
            <person name="Oger P.M."/>
        </authorList>
    </citation>
    <scope>NUCLEOTIDE SEQUENCE [LARGE SCALE GENOMIC DNA]</scope>
    <source>
        <strain evidence="2 7">OGL-20P</strain>
    </source>
</reference>
<dbReference type="Proteomes" id="UP000182125">
    <property type="component" value="Unassembled WGS sequence"/>
</dbReference>
<keyword evidence="1" id="KW-0472">Membrane</keyword>
<sequence>MRLEKVHVKSERLWRLGLFYLALSIPFLAIGLTTNRVVFPLVNVSVALLFLVLANRLRAIRVSCEGKTFLLVPDYLTSSLVIRDSSGEIFRRELFPPVGKREIETPCGKIIVEVTPHRFGKVDLVVKAGEGRIRIP</sequence>
<keyword evidence="7" id="KW-1185">Reference proteome</keyword>
<keyword evidence="1" id="KW-1133">Transmembrane helix</keyword>
<accession>A0A0Q2XLB6</accession>
<dbReference type="RefSeq" id="WP_055429815.1">
    <property type="nucleotide sequence ID" value="NZ_CP015105.1"/>
</dbReference>
<evidence type="ECO:0000313" key="3">
    <source>
        <dbReference type="EMBL" id="KQH81932.1"/>
    </source>
</evidence>
<gene>
    <name evidence="2" type="ORF">A3L14_02230</name>
    <name evidence="3" type="ORF">AMR53_08305</name>
    <name evidence="4" type="ORF">SAMN05216170_1834</name>
</gene>
<dbReference type="STRING" id="277988.SAMN05216170_1834"/>
<dbReference type="OrthoDB" id="94130at2157"/>
<dbReference type="KEGG" id="ttd:A3L14_02230"/>
<feature type="transmembrane region" description="Helical" evidence="1">
    <location>
        <begin position="12"/>
        <end position="31"/>
    </location>
</feature>
<feature type="transmembrane region" description="Helical" evidence="1">
    <location>
        <begin position="37"/>
        <end position="54"/>
    </location>
</feature>
<reference evidence="3 5" key="1">
    <citation type="submission" date="2015-08" db="EMBL/GenBank/DDBJ databases">
        <title>Thermococcus thioreducens DSM 14981 genome sequencing.</title>
        <authorList>
            <person name="Hong S.-J."/>
            <person name="Kim M.-C."/>
            <person name="Shin J.-H."/>
        </authorList>
    </citation>
    <scope>NUCLEOTIDE SEQUENCE [LARGE SCALE GENOMIC DNA]</scope>
    <source>
        <strain evidence="3 5">DSM 14981</strain>
    </source>
</reference>
<dbReference type="EMBL" id="FOIW01000002">
    <property type="protein sequence ID" value="SEW14000.1"/>
    <property type="molecule type" value="Genomic_DNA"/>
</dbReference>
<evidence type="ECO:0000313" key="2">
    <source>
        <dbReference type="EMBL" id="ASJ11778.1"/>
    </source>
</evidence>
<evidence type="ECO:0000313" key="7">
    <source>
        <dbReference type="Proteomes" id="UP000250136"/>
    </source>
</evidence>
<evidence type="ECO:0000256" key="1">
    <source>
        <dbReference type="SAM" id="Phobius"/>
    </source>
</evidence>
<dbReference type="EMBL" id="LIXN01000014">
    <property type="protein sequence ID" value="KQH81932.1"/>
    <property type="molecule type" value="Genomic_DNA"/>
</dbReference>
<dbReference type="Proteomes" id="UP000250136">
    <property type="component" value="Chromosome"/>
</dbReference>